<sequence>MSITSRPVSRRMLLQGLAGAGLAGTLFGAAGCASAVHEARGQQAARTGGPQRGGTINAGISEDLIPGNFFTNSTAGITTVIGLAYESLVRYPSDTVKPTPRLATEWELGNDGRSLELRLRDDVSFHSGRPFTSADAAFSIKTYGDPLWTAQLKSTANAITFFDTSDPHRLVLTFDHPLGNIFDLLDTVPIVDSQTIDQLRTGEKLIGTGPFRVANWTPNAKISFERNENYWIPDRPYADAVETKIITDAKALLSALKSGQVDFADGLSYLDTENLVKAGGFSDIRLEGAETQLYVGANVTAKPLDDVRLRQAIAYALDRDRVVHEVLRGVGYPVNLPWPTYSPAFDRAANTHYQRNVEKAKALVAEVGTVPTIPYTYSSPNPLVEATAAIVQANLAEVGIPVQLDPVDGAQFVKQLIGAKFRGLWTTFHSWAQYTPSTLTVSAYPFNAHHNASQFVSKDYIAHADAAWQIADGTSREAVAAYAKVSEDLLDNVFLAEIAVVLPQWARSNKLQGVSYTKRSELQLTDAWVAQE</sequence>
<accession>A0ABP6ZRH1</accession>
<feature type="signal peptide" evidence="4">
    <location>
        <begin position="1"/>
        <end position="23"/>
    </location>
</feature>
<dbReference type="InterPro" id="IPR023765">
    <property type="entry name" value="SBP_5_CS"/>
</dbReference>
<keyword evidence="7" id="KW-1185">Reference proteome</keyword>
<organism evidence="6 7">
    <name type="scientific">Microlunatus ginsengisoli</name>
    <dbReference type="NCBI Taxonomy" id="363863"/>
    <lineage>
        <taxon>Bacteria</taxon>
        <taxon>Bacillati</taxon>
        <taxon>Actinomycetota</taxon>
        <taxon>Actinomycetes</taxon>
        <taxon>Propionibacteriales</taxon>
        <taxon>Propionibacteriaceae</taxon>
        <taxon>Microlunatus</taxon>
    </lineage>
</organism>
<dbReference type="InterPro" id="IPR030678">
    <property type="entry name" value="Peptide/Ni-bd"/>
</dbReference>
<proteinExistence type="inferred from homology"/>
<evidence type="ECO:0000256" key="4">
    <source>
        <dbReference type="SAM" id="SignalP"/>
    </source>
</evidence>
<dbReference type="InterPro" id="IPR006311">
    <property type="entry name" value="TAT_signal"/>
</dbReference>
<feature type="domain" description="Solute-binding protein family 5" evidence="5">
    <location>
        <begin position="97"/>
        <end position="423"/>
    </location>
</feature>
<comment type="caution">
    <text evidence="6">The sequence shown here is derived from an EMBL/GenBank/DDBJ whole genome shotgun (WGS) entry which is preliminary data.</text>
</comment>
<dbReference type="EMBL" id="BAABAB010000010">
    <property type="protein sequence ID" value="GAA3615976.1"/>
    <property type="molecule type" value="Genomic_DNA"/>
</dbReference>
<dbReference type="InterPro" id="IPR000914">
    <property type="entry name" value="SBP_5_dom"/>
</dbReference>
<dbReference type="SUPFAM" id="SSF53850">
    <property type="entry name" value="Periplasmic binding protein-like II"/>
    <property type="match status" value="1"/>
</dbReference>
<comment type="subcellular location">
    <subcellularLocation>
        <location evidence="1">Cell membrane</location>
        <topology evidence="1">Lipid-anchor</topology>
    </subcellularLocation>
</comment>
<gene>
    <name evidence="6" type="ORF">GCM10022236_17640</name>
</gene>
<evidence type="ECO:0000256" key="3">
    <source>
        <dbReference type="ARBA" id="ARBA00022729"/>
    </source>
</evidence>
<evidence type="ECO:0000313" key="6">
    <source>
        <dbReference type="EMBL" id="GAA3615976.1"/>
    </source>
</evidence>
<name>A0ABP6ZRH1_9ACTN</name>
<reference evidence="7" key="1">
    <citation type="journal article" date="2019" name="Int. J. Syst. Evol. Microbiol.">
        <title>The Global Catalogue of Microorganisms (GCM) 10K type strain sequencing project: providing services to taxonomists for standard genome sequencing and annotation.</title>
        <authorList>
            <consortium name="The Broad Institute Genomics Platform"/>
            <consortium name="The Broad Institute Genome Sequencing Center for Infectious Disease"/>
            <person name="Wu L."/>
            <person name="Ma J."/>
        </authorList>
    </citation>
    <scope>NUCLEOTIDE SEQUENCE [LARGE SCALE GENOMIC DNA]</scope>
    <source>
        <strain evidence="7">JCM 16929</strain>
    </source>
</reference>
<dbReference type="PROSITE" id="PS51318">
    <property type="entry name" value="TAT"/>
    <property type="match status" value="1"/>
</dbReference>
<evidence type="ECO:0000256" key="2">
    <source>
        <dbReference type="ARBA" id="ARBA00005695"/>
    </source>
</evidence>
<evidence type="ECO:0000256" key="1">
    <source>
        <dbReference type="ARBA" id="ARBA00004193"/>
    </source>
</evidence>
<protein>
    <submittedName>
        <fullName evidence="6">ABC transporter substrate-binding protein</fullName>
    </submittedName>
</protein>
<dbReference type="InterPro" id="IPR039424">
    <property type="entry name" value="SBP_5"/>
</dbReference>
<dbReference type="RefSeq" id="WP_344803482.1">
    <property type="nucleotide sequence ID" value="NZ_BAABAB010000010.1"/>
</dbReference>
<keyword evidence="3 4" id="KW-0732">Signal</keyword>
<dbReference type="PANTHER" id="PTHR30290">
    <property type="entry name" value="PERIPLASMIC BINDING COMPONENT OF ABC TRANSPORTER"/>
    <property type="match status" value="1"/>
</dbReference>
<dbReference type="PIRSF" id="PIRSF002741">
    <property type="entry name" value="MppA"/>
    <property type="match status" value="1"/>
</dbReference>
<dbReference type="Proteomes" id="UP001501490">
    <property type="component" value="Unassembled WGS sequence"/>
</dbReference>
<evidence type="ECO:0000259" key="5">
    <source>
        <dbReference type="Pfam" id="PF00496"/>
    </source>
</evidence>
<dbReference type="PROSITE" id="PS51257">
    <property type="entry name" value="PROKAR_LIPOPROTEIN"/>
    <property type="match status" value="1"/>
</dbReference>
<dbReference type="Gene3D" id="3.40.190.10">
    <property type="entry name" value="Periplasmic binding protein-like II"/>
    <property type="match status" value="1"/>
</dbReference>
<dbReference type="Pfam" id="PF00496">
    <property type="entry name" value="SBP_bac_5"/>
    <property type="match status" value="1"/>
</dbReference>
<dbReference type="CDD" id="cd00995">
    <property type="entry name" value="PBP2_NikA_DppA_OppA_like"/>
    <property type="match status" value="1"/>
</dbReference>
<dbReference type="PROSITE" id="PS01040">
    <property type="entry name" value="SBP_BACTERIAL_5"/>
    <property type="match status" value="1"/>
</dbReference>
<feature type="chain" id="PRO_5046139093" evidence="4">
    <location>
        <begin position="24"/>
        <end position="532"/>
    </location>
</feature>
<dbReference type="Gene3D" id="3.10.105.10">
    <property type="entry name" value="Dipeptide-binding Protein, Domain 3"/>
    <property type="match status" value="1"/>
</dbReference>
<comment type="similarity">
    <text evidence="2">Belongs to the bacterial solute-binding protein 5 family.</text>
</comment>
<evidence type="ECO:0000313" key="7">
    <source>
        <dbReference type="Proteomes" id="UP001501490"/>
    </source>
</evidence>